<dbReference type="RefSeq" id="XP_030011399.1">
    <property type="nucleotide sequence ID" value="XM_030155539.1"/>
</dbReference>
<dbReference type="InterPro" id="IPR050281">
    <property type="entry name" value="Flavin_monoamine_oxidase"/>
</dbReference>
<evidence type="ECO:0000256" key="3">
    <source>
        <dbReference type="ARBA" id="ARBA00005995"/>
    </source>
</evidence>
<evidence type="ECO:0000256" key="1">
    <source>
        <dbReference type="ARBA" id="ARBA00001974"/>
    </source>
</evidence>
<name>A0A673AHH7_9TELE</name>
<dbReference type="InParanoid" id="A0A673AHH7"/>
<dbReference type="GO" id="GO:0005737">
    <property type="term" value="C:cytoplasm"/>
    <property type="evidence" value="ECO:0007669"/>
    <property type="project" value="UniProtKB-SubCell"/>
</dbReference>
<evidence type="ECO:0000256" key="6">
    <source>
        <dbReference type="ARBA" id="ARBA00022827"/>
    </source>
</evidence>
<keyword evidence="10" id="KW-1185">Reference proteome</keyword>
<evidence type="ECO:0000313" key="9">
    <source>
        <dbReference type="Ensembl" id="ENSSORP00005027792.1"/>
    </source>
</evidence>
<proteinExistence type="inferred from homology"/>
<comment type="similarity">
    <text evidence="3">Belongs to the flavin monoamine oxidase family.</text>
</comment>
<keyword evidence="7" id="KW-0560">Oxidoreductase</keyword>
<evidence type="ECO:0000256" key="7">
    <source>
        <dbReference type="ARBA" id="ARBA00023002"/>
    </source>
</evidence>
<evidence type="ECO:0000256" key="5">
    <source>
        <dbReference type="ARBA" id="ARBA00022630"/>
    </source>
</evidence>
<dbReference type="GO" id="GO:0046592">
    <property type="term" value="F:polyamine oxidase activity"/>
    <property type="evidence" value="ECO:0007669"/>
    <property type="project" value="TreeGrafter"/>
</dbReference>
<gene>
    <name evidence="9" type="primary">paox</name>
</gene>
<dbReference type="Gene3D" id="3.50.50.60">
    <property type="entry name" value="FAD/NAD(P)-binding domain"/>
    <property type="match status" value="1"/>
</dbReference>
<dbReference type="InterPro" id="IPR036188">
    <property type="entry name" value="FAD/NAD-bd_sf"/>
</dbReference>
<dbReference type="CTD" id="196743"/>
<comment type="subcellular location">
    <subcellularLocation>
        <location evidence="2">Cytoplasm</location>
    </subcellularLocation>
</comment>
<evidence type="ECO:0000256" key="4">
    <source>
        <dbReference type="ARBA" id="ARBA00022490"/>
    </source>
</evidence>
<dbReference type="FunCoup" id="A0A673AHH7">
    <property type="interactions" value="815"/>
</dbReference>
<accession>A0A673AHH7</accession>
<dbReference type="SUPFAM" id="SSF54373">
    <property type="entry name" value="FAD-linked reductases, C-terminal domain"/>
    <property type="match status" value="1"/>
</dbReference>
<dbReference type="Ensembl" id="ENSSORT00005028588.1">
    <property type="protein sequence ID" value="ENSSORP00005027792.1"/>
    <property type="gene ID" value="ENSSORG00005013296.1"/>
</dbReference>
<dbReference type="AlphaFoldDB" id="A0A673AHH7"/>
<evidence type="ECO:0000256" key="2">
    <source>
        <dbReference type="ARBA" id="ARBA00004496"/>
    </source>
</evidence>
<dbReference type="SUPFAM" id="SSF51905">
    <property type="entry name" value="FAD/NAD(P)-binding domain"/>
    <property type="match status" value="1"/>
</dbReference>
<keyword evidence="4" id="KW-0963">Cytoplasm</keyword>
<protein>
    <recommendedName>
        <fullName evidence="8">Amine oxidase domain-containing protein</fullName>
    </recommendedName>
</protein>
<dbReference type="OrthoDB" id="2019015at2759"/>
<keyword evidence="5" id="KW-0285">Flavoprotein</keyword>
<comment type="cofactor">
    <cofactor evidence="1">
        <name>FAD</name>
        <dbReference type="ChEBI" id="CHEBI:57692"/>
    </cofactor>
</comment>
<sequence length="502" mass="55891">MGGAEKALAMRQNAKIVIIGCGISGIAAAQRLFNAGFHNVRIIEATARSGGRIKTGSLGDKIIEIGANWIHGPSEENPVFCLARQYGLLEPEALTPENQAMDIEGHPPWVPNFFTSSGRKLNAEDMYPAQQIFMELLDESSEVHSQGGEPFPSVGDFIRSKAAEKCQDTDAATRSLQLCVISNMLKVECCVNGTHSMDKVGLGAFGLYKTLPGLDCTFPKGYEGLIKNLMSELPSGLVTYNRPVRCVHWNNEEKQTPVIVECDNGERTAADHVIVTVSLGYLKKHHSTLFHPRLPLHKLHSVQRLGFGTNNKIFVEFDSPWWDADCEVIYFLWEDEVDMVDQIPDVQRSWIKKLFGFTVLKPTERYGHVLCGWIAGHESEYMETLSEQEVTHAVTKLVRQFTGNPIITPTRVLRSQWFHDPWTCGSYSYPGKGCSAQDLDNLREPMPTKGSQPLQVLFAGEATHPCFYSTVHGAVLSGWREADRLISHYSSISPSKHTNSKL</sequence>
<dbReference type="InterPro" id="IPR002937">
    <property type="entry name" value="Amino_oxidase"/>
</dbReference>
<dbReference type="Gene3D" id="3.90.660.10">
    <property type="match status" value="1"/>
</dbReference>
<reference evidence="9" key="1">
    <citation type="submission" date="2019-06" db="EMBL/GenBank/DDBJ databases">
        <authorList>
            <consortium name="Wellcome Sanger Institute Data Sharing"/>
        </authorList>
    </citation>
    <scope>NUCLEOTIDE SEQUENCE [LARGE SCALE GENOMIC DNA]</scope>
</reference>
<dbReference type="GO" id="GO:0046203">
    <property type="term" value="P:spermidine catabolic process"/>
    <property type="evidence" value="ECO:0007669"/>
    <property type="project" value="TreeGrafter"/>
</dbReference>
<evidence type="ECO:0000259" key="8">
    <source>
        <dbReference type="Pfam" id="PF01593"/>
    </source>
</evidence>
<reference evidence="9" key="2">
    <citation type="submission" date="2025-08" db="UniProtKB">
        <authorList>
            <consortium name="Ensembl"/>
        </authorList>
    </citation>
    <scope>IDENTIFICATION</scope>
</reference>
<dbReference type="PANTHER" id="PTHR10742">
    <property type="entry name" value="FLAVIN MONOAMINE OXIDASE"/>
    <property type="match status" value="1"/>
</dbReference>
<organism evidence="9 10">
    <name type="scientific">Sphaeramia orbicularis</name>
    <name type="common">orbiculate cardinalfish</name>
    <dbReference type="NCBI Taxonomy" id="375764"/>
    <lineage>
        <taxon>Eukaryota</taxon>
        <taxon>Metazoa</taxon>
        <taxon>Chordata</taxon>
        <taxon>Craniata</taxon>
        <taxon>Vertebrata</taxon>
        <taxon>Euteleostomi</taxon>
        <taxon>Actinopterygii</taxon>
        <taxon>Neopterygii</taxon>
        <taxon>Teleostei</taxon>
        <taxon>Neoteleostei</taxon>
        <taxon>Acanthomorphata</taxon>
        <taxon>Gobiaria</taxon>
        <taxon>Kurtiformes</taxon>
        <taxon>Apogonoidei</taxon>
        <taxon>Apogonidae</taxon>
        <taxon>Apogoninae</taxon>
        <taxon>Sphaeramia</taxon>
    </lineage>
</organism>
<dbReference type="PANTHER" id="PTHR10742:SF405">
    <property type="entry name" value="PEROXISOMAL N(1)-ACETYL-SPERMINE_SPERMIDINE OXIDASE"/>
    <property type="match status" value="1"/>
</dbReference>
<keyword evidence="6" id="KW-0274">FAD</keyword>
<dbReference type="GeneID" id="115433949"/>
<evidence type="ECO:0000313" key="10">
    <source>
        <dbReference type="Proteomes" id="UP000472271"/>
    </source>
</evidence>
<dbReference type="Proteomes" id="UP000472271">
    <property type="component" value="Chromosome 15"/>
</dbReference>
<reference evidence="9" key="3">
    <citation type="submission" date="2025-09" db="UniProtKB">
        <authorList>
            <consortium name="Ensembl"/>
        </authorList>
    </citation>
    <scope>IDENTIFICATION</scope>
</reference>
<feature type="domain" description="Amine oxidase" evidence="8">
    <location>
        <begin position="23"/>
        <end position="486"/>
    </location>
</feature>
<dbReference type="Pfam" id="PF01593">
    <property type="entry name" value="Amino_oxidase"/>
    <property type="match status" value="1"/>
</dbReference>